<name>A0A4Y9II67_9BACT</name>
<dbReference type="RefSeq" id="WP_135107442.1">
    <property type="nucleotide sequence ID" value="NZ_JADGKW010000009.1"/>
</dbReference>
<dbReference type="Pfam" id="PF00106">
    <property type="entry name" value="adh_short"/>
    <property type="match status" value="1"/>
</dbReference>
<evidence type="ECO:0000313" key="2">
    <source>
        <dbReference type="Proteomes" id="UP000298285"/>
    </source>
</evidence>
<dbReference type="SUPFAM" id="SSF51735">
    <property type="entry name" value="NAD(P)-binding Rossmann-fold domains"/>
    <property type="match status" value="1"/>
</dbReference>
<dbReference type="AlphaFoldDB" id="A0A4Y9II67"/>
<reference evidence="1 2" key="1">
    <citation type="submission" date="2019-03" db="EMBL/GenBank/DDBJ databases">
        <title>Diversity of the mouse oral microbiome.</title>
        <authorList>
            <person name="Joseph S."/>
            <person name="Aduse-Opoku J."/>
            <person name="Curtis M."/>
            <person name="Wade W."/>
            <person name="Hashim A."/>
        </authorList>
    </citation>
    <scope>NUCLEOTIDE SEQUENCE [LARGE SCALE GENOMIC DNA]</scope>
    <source>
        <strain evidence="1 2">P11</strain>
    </source>
</reference>
<dbReference type="PANTHER" id="PTHR43431">
    <property type="entry name" value="OXIDOREDUCTASE, SHORT CHAIN DEHYDROGENASE/REDUCTASE FAMILY (AFU_ORTHOLOGUE AFUA_5G14000)"/>
    <property type="match status" value="1"/>
</dbReference>
<protein>
    <submittedName>
        <fullName evidence="1">SDR family NAD(P)-dependent oxidoreductase</fullName>
    </submittedName>
</protein>
<organism evidence="1 2">
    <name type="scientific">Dysgonomonas mossii</name>
    <dbReference type="NCBI Taxonomy" id="163665"/>
    <lineage>
        <taxon>Bacteria</taxon>
        <taxon>Pseudomonadati</taxon>
        <taxon>Bacteroidota</taxon>
        <taxon>Bacteroidia</taxon>
        <taxon>Bacteroidales</taxon>
        <taxon>Dysgonomonadaceae</taxon>
        <taxon>Dysgonomonas</taxon>
    </lineage>
</organism>
<dbReference type="OrthoDB" id="9799818at2"/>
<dbReference type="InterPro" id="IPR036291">
    <property type="entry name" value="NAD(P)-bd_dom_sf"/>
</dbReference>
<evidence type="ECO:0000313" key="1">
    <source>
        <dbReference type="EMBL" id="TFU86861.1"/>
    </source>
</evidence>
<proteinExistence type="predicted"/>
<dbReference type="EMBL" id="SPPK01000009">
    <property type="protein sequence ID" value="TFU86861.1"/>
    <property type="molecule type" value="Genomic_DNA"/>
</dbReference>
<comment type="caution">
    <text evidence="1">The sequence shown here is derived from an EMBL/GenBank/DDBJ whole genome shotgun (WGS) entry which is preliminary data.</text>
</comment>
<dbReference type="Gene3D" id="3.40.50.720">
    <property type="entry name" value="NAD(P)-binding Rossmann-like Domain"/>
    <property type="match status" value="1"/>
</dbReference>
<dbReference type="PANTHER" id="PTHR43431:SF7">
    <property type="entry name" value="OXIDOREDUCTASE, SHORT CHAIN DEHYDROGENASE_REDUCTASE FAMILY (AFU_ORTHOLOGUE AFUA_5G14000)"/>
    <property type="match status" value="1"/>
</dbReference>
<sequence>MKTIAIVGAGPGLGLSIAKKFGKNGFQVALVARNEEKLNHLAAELKQDGIEAAAFAADILDAQQIKSAFNAIKERYGFIDVLEYSPIPSVQNLAGTLDVTEENVLHQFQFIVLGAISSIGEVLPTMLKKNTGALLFTTGGSSIHPTPMMGNVGIAMAGLRNHILNLNTELSGKGIYAGHIGIGVWMQEGSGVQDKIADIWYDMYTKRDRAEEYISEDKVK</sequence>
<dbReference type="InterPro" id="IPR002347">
    <property type="entry name" value="SDR_fam"/>
</dbReference>
<dbReference type="Proteomes" id="UP000298285">
    <property type="component" value="Unassembled WGS sequence"/>
</dbReference>
<gene>
    <name evidence="1" type="ORF">E4T88_16700</name>
</gene>
<accession>A0A4Y9II67</accession>